<dbReference type="GO" id="GO:0016301">
    <property type="term" value="F:kinase activity"/>
    <property type="evidence" value="ECO:0007669"/>
    <property type="project" value="UniProtKB-KW"/>
</dbReference>
<dbReference type="GO" id="GO:0050242">
    <property type="term" value="F:pyruvate, phosphate dikinase activity"/>
    <property type="evidence" value="ECO:0007669"/>
    <property type="project" value="UniProtKB-EC"/>
</dbReference>
<dbReference type="EMBL" id="VSSQ01031869">
    <property type="protein sequence ID" value="MPM82937.1"/>
    <property type="molecule type" value="Genomic_DNA"/>
</dbReference>
<dbReference type="InterPro" id="IPR015813">
    <property type="entry name" value="Pyrv/PenolPyrv_kinase-like_dom"/>
</dbReference>
<feature type="domain" description="PEP-utilising enzyme C-terminal" evidence="1">
    <location>
        <begin position="1"/>
        <end position="119"/>
    </location>
</feature>
<dbReference type="SUPFAM" id="SSF51621">
    <property type="entry name" value="Phosphoenolpyruvate/pyruvate domain"/>
    <property type="match status" value="1"/>
</dbReference>
<dbReference type="Pfam" id="PF02896">
    <property type="entry name" value="PEP-utilizers_C"/>
    <property type="match status" value="1"/>
</dbReference>
<reference evidence="2" key="1">
    <citation type="submission" date="2019-08" db="EMBL/GenBank/DDBJ databases">
        <authorList>
            <person name="Kucharzyk K."/>
            <person name="Murdoch R.W."/>
            <person name="Higgins S."/>
            <person name="Loffler F."/>
        </authorList>
    </citation>
    <scope>NUCLEOTIDE SEQUENCE</scope>
</reference>
<dbReference type="EC" id="2.7.9.1" evidence="2"/>
<sequence>MADQLAQHAQFFSFGTNDLTQTTFGYSRDDAEGKFLGQYVSEGILPQNPFAVLDRDGVGGLMEIGANGGRKVNPSIQLGICGEHGGNPSSVAFCHKLGLNYVSCSPFRVPVSRLSAAHSALGILK</sequence>
<keyword evidence="2" id="KW-0808">Transferase</keyword>
<protein>
    <submittedName>
        <fullName evidence="2">Pyruvate, phosphate dikinase</fullName>
        <ecNumber evidence="2">2.7.9.1</ecNumber>
    </submittedName>
</protein>
<dbReference type="InterPro" id="IPR023151">
    <property type="entry name" value="PEP_util_CS"/>
</dbReference>
<proteinExistence type="predicted"/>
<dbReference type="InterPro" id="IPR000121">
    <property type="entry name" value="PEP_util_C"/>
</dbReference>
<dbReference type="InterPro" id="IPR040442">
    <property type="entry name" value="Pyrv_kinase-like_dom_sf"/>
</dbReference>
<dbReference type="AlphaFoldDB" id="A0A645D166"/>
<organism evidence="2">
    <name type="scientific">bioreactor metagenome</name>
    <dbReference type="NCBI Taxonomy" id="1076179"/>
    <lineage>
        <taxon>unclassified sequences</taxon>
        <taxon>metagenomes</taxon>
        <taxon>ecological metagenomes</taxon>
    </lineage>
</organism>
<dbReference type="PROSITE" id="PS00742">
    <property type="entry name" value="PEP_ENZYMES_2"/>
    <property type="match status" value="1"/>
</dbReference>
<dbReference type="PANTHER" id="PTHR22931:SF9">
    <property type="entry name" value="PYRUVATE, PHOSPHATE DIKINASE 1, CHLOROPLASTIC"/>
    <property type="match status" value="1"/>
</dbReference>
<keyword evidence="2" id="KW-0418">Kinase</keyword>
<name>A0A645D166_9ZZZZ</name>
<keyword evidence="2" id="KW-0670">Pyruvate</keyword>
<evidence type="ECO:0000313" key="2">
    <source>
        <dbReference type="EMBL" id="MPM82937.1"/>
    </source>
</evidence>
<gene>
    <name evidence="2" type="primary">ppdK_30</name>
    <name evidence="2" type="ORF">SDC9_129999</name>
</gene>
<dbReference type="Gene3D" id="3.20.20.60">
    <property type="entry name" value="Phosphoenolpyruvate-binding domains"/>
    <property type="match status" value="1"/>
</dbReference>
<evidence type="ECO:0000259" key="1">
    <source>
        <dbReference type="Pfam" id="PF02896"/>
    </source>
</evidence>
<dbReference type="PANTHER" id="PTHR22931">
    <property type="entry name" value="PHOSPHOENOLPYRUVATE DIKINASE-RELATED"/>
    <property type="match status" value="1"/>
</dbReference>
<dbReference type="InterPro" id="IPR010121">
    <property type="entry name" value="Pyruvate_phosphate_dikinase"/>
</dbReference>
<accession>A0A645D166</accession>
<comment type="caution">
    <text evidence="2">The sequence shown here is derived from an EMBL/GenBank/DDBJ whole genome shotgun (WGS) entry which is preliminary data.</text>
</comment>